<sequence>DLVHSAGVFACKEPPMPLPHLTGLRSAQDKAPDVRPTWPLSRLAEKPTREYAEEHLVTPGLPEHTFLSSFGQYVLLPTFFKALRSSGGRHFTEVLDGIRQKDGLNGVLIEGTRWDLGSVQTYIQCLQVQAGNDSESLLKRRRISSS</sequence>
<dbReference type="Proteomes" id="UP000626109">
    <property type="component" value="Unassembled WGS sequence"/>
</dbReference>
<evidence type="ECO:0000313" key="1">
    <source>
        <dbReference type="EMBL" id="CAE8655199.1"/>
    </source>
</evidence>
<proteinExistence type="predicted"/>
<name>A0A813IU61_POLGL</name>
<organism evidence="1 2">
    <name type="scientific">Polarella glacialis</name>
    <name type="common">Dinoflagellate</name>
    <dbReference type="NCBI Taxonomy" id="89957"/>
    <lineage>
        <taxon>Eukaryota</taxon>
        <taxon>Sar</taxon>
        <taxon>Alveolata</taxon>
        <taxon>Dinophyceae</taxon>
        <taxon>Suessiales</taxon>
        <taxon>Suessiaceae</taxon>
        <taxon>Polarella</taxon>
    </lineage>
</organism>
<protein>
    <submittedName>
        <fullName evidence="1">Uncharacterized protein</fullName>
    </submittedName>
</protein>
<comment type="caution">
    <text evidence="1">The sequence shown here is derived from an EMBL/GenBank/DDBJ whole genome shotgun (WGS) entry which is preliminary data.</text>
</comment>
<reference evidence="1" key="1">
    <citation type="submission" date="2021-02" db="EMBL/GenBank/DDBJ databases">
        <authorList>
            <person name="Dougan E. K."/>
            <person name="Rhodes N."/>
            <person name="Thang M."/>
            <person name="Chan C."/>
        </authorList>
    </citation>
    <scope>NUCLEOTIDE SEQUENCE</scope>
</reference>
<dbReference type="Gene3D" id="3.90.550.10">
    <property type="entry name" value="Spore Coat Polysaccharide Biosynthesis Protein SpsA, Chain A"/>
    <property type="match status" value="1"/>
</dbReference>
<evidence type="ECO:0000313" key="2">
    <source>
        <dbReference type="Proteomes" id="UP000626109"/>
    </source>
</evidence>
<dbReference type="EMBL" id="CAJNNW010013257">
    <property type="protein sequence ID" value="CAE8655199.1"/>
    <property type="molecule type" value="Genomic_DNA"/>
</dbReference>
<accession>A0A813IU61</accession>
<feature type="non-terminal residue" evidence="1">
    <location>
        <position position="1"/>
    </location>
</feature>
<gene>
    <name evidence="1" type="ORF">PGLA2088_LOCUS11478</name>
</gene>
<dbReference type="AlphaFoldDB" id="A0A813IU61"/>
<dbReference type="InterPro" id="IPR029044">
    <property type="entry name" value="Nucleotide-diphossugar_trans"/>
</dbReference>